<proteinExistence type="predicted"/>
<feature type="region of interest" description="Disordered" evidence="1">
    <location>
        <begin position="1"/>
        <end position="48"/>
    </location>
</feature>
<reference evidence="2 3" key="1">
    <citation type="submission" date="2014-08" db="EMBL/GenBank/DDBJ databases">
        <title>Comparative genomics of the Paenibacillus odorifer group.</title>
        <authorList>
            <person name="den Bakker H.C."/>
            <person name="Tsai Y.-C."/>
            <person name="Martin N."/>
            <person name="Korlach J."/>
            <person name="Wiedmann M."/>
        </authorList>
    </citation>
    <scope>NUCLEOTIDE SEQUENCE [LARGE SCALE GENOMIC DNA]</scope>
    <source>
        <strain evidence="2 3">DSM 1735</strain>
    </source>
</reference>
<sequence length="82" mass="8383">MRGQERSETQSMRQVRGKIADGGRTAGPAGSGCGGRGDSAAGDGGLSAGGTGTVYQTYRMSYSIGYENGNLKILHGKGKKVD</sequence>
<protein>
    <submittedName>
        <fullName evidence="2">Uncharacterized protein</fullName>
    </submittedName>
</protein>
<accession>A0A089HL85</accession>
<dbReference type="Proteomes" id="UP000029409">
    <property type="component" value="Chromosome"/>
</dbReference>
<feature type="compositionally biased region" description="Gly residues" evidence="1">
    <location>
        <begin position="29"/>
        <end position="48"/>
    </location>
</feature>
<evidence type="ECO:0000313" key="3">
    <source>
        <dbReference type="Proteomes" id="UP000029409"/>
    </source>
</evidence>
<organism evidence="2 3">
    <name type="scientific">Paenibacillus durus</name>
    <name type="common">Paenibacillus azotofixans</name>
    <dbReference type="NCBI Taxonomy" id="44251"/>
    <lineage>
        <taxon>Bacteria</taxon>
        <taxon>Bacillati</taxon>
        <taxon>Bacillota</taxon>
        <taxon>Bacilli</taxon>
        <taxon>Bacillales</taxon>
        <taxon>Paenibacillaceae</taxon>
        <taxon>Paenibacillus</taxon>
    </lineage>
</organism>
<dbReference type="KEGG" id="pdu:PDUR_05180"/>
<gene>
    <name evidence="2" type="ORF">PDUR_05180</name>
</gene>
<evidence type="ECO:0000256" key="1">
    <source>
        <dbReference type="SAM" id="MobiDB-lite"/>
    </source>
</evidence>
<dbReference type="EMBL" id="CP009288">
    <property type="protein sequence ID" value="AIQ11430.1"/>
    <property type="molecule type" value="Genomic_DNA"/>
</dbReference>
<keyword evidence="3" id="KW-1185">Reference proteome</keyword>
<dbReference type="AlphaFoldDB" id="A0A089HL85"/>
<evidence type="ECO:0000313" key="2">
    <source>
        <dbReference type="EMBL" id="AIQ11430.1"/>
    </source>
</evidence>
<name>A0A089HL85_PAEDU</name>